<comment type="catalytic activity">
    <reaction evidence="7">
        <text>4-amino-4-deoxychorismate = 4-aminobenzoate + pyruvate + H(+)</text>
        <dbReference type="Rhea" id="RHEA:16201"/>
        <dbReference type="ChEBI" id="CHEBI:15361"/>
        <dbReference type="ChEBI" id="CHEBI:15378"/>
        <dbReference type="ChEBI" id="CHEBI:17836"/>
        <dbReference type="ChEBI" id="CHEBI:58406"/>
        <dbReference type="EC" id="4.1.3.38"/>
    </reaction>
</comment>
<dbReference type="KEGG" id="mmai:sS8_3327"/>
<evidence type="ECO:0000256" key="5">
    <source>
        <dbReference type="ARBA" id="ARBA00035633"/>
    </source>
</evidence>
<evidence type="ECO:0000256" key="10">
    <source>
        <dbReference type="ARBA" id="ARBA00080135"/>
    </source>
</evidence>
<keyword evidence="13" id="KW-0032">Aminotransferase</keyword>
<dbReference type="AlphaFoldDB" id="A0A250KUF3"/>
<evidence type="ECO:0000256" key="4">
    <source>
        <dbReference type="ARBA" id="ARBA00022909"/>
    </source>
</evidence>
<evidence type="ECO:0000256" key="8">
    <source>
        <dbReference type="ARBA" id="ARBA00054027"/>
    </source>
</evidence>
<evidence type="ECO:0000256" key="3">
    <source>
        <dbReference type="ARBA" id="ARBA00022898"/>
    </source>
</evidence>
<dbReference type="GO" id="GO:0005829">
    <property type="term" value="C:cytosol"/>
    <property type="evidence" value="ECO:0007669"/>
    <property type="project" value="TreeGrafter"/>
</dbReference>
<dbReference type="InterPro" id="IPR018300">
    <property type="entry name" value="Aminotrans_IV_CS"/>
</dbReference>
<keyword evidence="4" id="KW-0289">Folate biosynthesis</keyword>
<evidence type="ECO:0000256" key="12">
    <source>
        <dbReference type="RuleBase" id="RU004516"/>
    </source>
</evidence>
<comment type="function">
    <text evidence="8">Involved in the biosynthesis of p-aminobenzoate (PABA), a precursor of tetrahydrofolate. Converts 4-amino-4-deoxychorismate into 4-aminobenzoate (PABA) and pyruvate.</text>
</comment>
<proteinExistence type="inferred from homology"/>
<keyword evidence="13" id="KW-0808">Transferase</keyword>
<dbReference type="Gene3D" id="3.30.470.10">
    <property type="match status" value="1"/>
</dbReference>
<dbReference type="InterPro" id="IPR036038">
    <property type="entry name" value="Aminotransferase-like"/>
</dbReference>
<dbReference type="OrthoDB" id="21319at2"/>
<name>A0A250KUF3_9GAMM</name>
<accession>A0A250KUF3</accession>
<dbReference type="RefSeq" id="WP_119630499.1">
    <property type="nucleotide sequence ID" value="NZ_AP017928.1"/>
</dbReference>
<evidence type="ECO:0000313" key="13">
    <source>
        <dbReference type="EMBL" id="BBA35265.1"/>
    </source>
</evidence>
<dbReference type="EC" id="4.1.3.38" evidence="6"/>
<comment type="pathway">
    <text evidence="5">Cofactor biosynthesis; tetrahydrofolate biosynthesis; 4-aminobenzoate from chorismate: step 2/2.</text>
</comment>
<dbReference type="CDD" id="cd01558">
    <property type="entry name" value="D-AAT_like"/>
    <property type="match status" value="1"/>
</dbReference>
<dbReference type="EMBL" id="AP017928">
    <property type="protein sequence ID" value="BBA35265.1"/>
    <property type="molecule type" value="Genomic_DNA"/>
</dbReference>
<dbReference type="PANTHER" id="PTHR42743">
    <property type="entry name" value="AMINO-ACID AMINOTRANSFERASE"/>
    <property type="match status" value="1"/>
</dbReference>
<dbReference type="Proteomes" id="UP000266313">
    <property type="component" value="Chromosome"/>
</dbReference>
<comment type="similarity">
    <text evidence="2 11">Belongs to the class-IV pyridoxal-phosphate-dependent aminotransferase family.</text>
</comment>
<evidence type="ECO:0000256" key="7">
    <source>
        <dbReference type="ARBA" id="ARBA00049529"/>
    </source>
</evidence>
<protein>
    <recommendedName>
        <fullName evidence="9">Aminodeoxychorismate lyase</fullName>
        <ecNumber evidence="6">4.1.3.38</ecNumber>
    </recommendedName>
    <alternativeName>
        <fullName evidence="10">4-amino-4-deoxychorismate lyase</fullName>
    </alternativeName>
</protein>
<evidence type="ECO:0000256" key="11">
    <source>
        <dbReference type="RuleBase" id="RU004106"/>
    </source>
</evidence>
<reference evidence="13 14" key="1">
    <citation type="submission" date="2016-12" db="EMBL/GenBank/DDBJ databases">
        <title>Genome sequencing of Methylocaldum marinum.</title>
        <authorList>
            <person name="Takeuchi M."/>
            <person name="Kamagata Y."/>
            <person name="Hiraoka S."/>
            <person name="Oshima K."/>
            <person name="Hattori M."/>
            <person name="Iwasaki W."/>
        </authorList>
    </citation>
    <scope>NUCLEOTIDE SEQUENCE [LARGE SCALE GENOMIC DNA]</scope>
    <source>
        <strain evidence="13 14">S8</strain>
    </source>
</reference>
<dbReference type="SUPFAM" id="SSF56752">
    <property type="entry name" value="D-aminoacid aminotransferase-like PLP-dependent enzymes"/>
    <property type="match status" value="1"/>
</dbReference>
<dbReference type="GO" id="GO:0008696">
    <property type="term" value="F:4-amino-4-deoxychorismate lyase activity"/>
    <property type="evidence" value="ECO:0007669"/>
    <property type="project" value="UniProtKB-EC"/>
</dbReference>
<dbReference type="FunFam" id="3.20.10.10:FF:000002">
    <property type="entry name" value="D-alanine aminotransferase"/>
    <property type="match status" value="1"/>
</dbReference>
<comment type="cofactor">
    <cofactor evidence="1 12">
        <name>pyridoxal 5'-phosphate</name>
        <dbReference type="ChEBI" id="CHEBI:597326"/>
    </cofactor>
</comment>
<keyword evidence="3 12" id="KW-0663">Pyridoxal phosphate</keyword>
<dbReference type="GO" id="GO:0046656">
    <property type="term" value="P:folic acid biosynthetic process"/>
    <property type="evidence" value="ECO:0007669"/>
    <property type="project" value="UniProtKB-KW"/>
</dbReference>
<dbReference type="InterPro" id="IPR043132">
    <property type="entry name" value="BCAT-like_C"/>
</dbReference>
<evidence type="ECO:0000256" key="2">
    <source>
        <dbReference type="ARBA" id="ARBA00009320"/>
    </source>
</evidence>
<dbReference type="Gene3D" id="3.20.10.10">
    <property type="entry name" value="D-amino Acid Aminotransferase, subunit A, domain 2"/>
    <property type="match status" value="1"/>
</dbReference>
<dbReference type="GO" id="GO:0008483">
    <property type="term" value="F:transaminase activity"/>
    <property type="evidence" value="ECO:0007669"/>
    <property type="project" value="UniProtKB-KW"/>
</dbReference>
<dbReference type="GO" id="GO:0008652">
    <property type="term" value="P:amino acid biosynthetic process"/>
    <property type="evidence" value="ECO:0007669"/>
    <property type="project" value="UniProtKB-ARBA"/>
</dbReference>
<evidence type="ECO:0000256" key="1">
    <source>
        <dbReference type="ARBA" id="ARBA00001933"/>
    </source>
</evidence>
<evidence type="ECO:0000256" key="9">
    <source>
        <dbReference type="ARBA" id="ARBA00069174"/>
    </source>
</evidence>
<evidence type="ECO:0000313" key="14">
    <source>
        <dbReference type="Proteomes" id="UP000266313"/>
    </source>
</evidence>
<dbReference type="PANTHER" id="PTHR42743:SF10">
    <property type="entry name" value="D-ALANINE AMINOTRANSFERASE"/>
    <property type="match status" value="1"/>
</dbReference>
<sequence length="282" mass="31230">MARNDCLVYLNGDFLPLGEAKVSVLDRGFLFGDGVYEVIPVYGGRPFRLDEHLRRLDNSLRGIRMTNPLPDARWADIFGRLIAGVHDQYLYLQVTRGFAPKRDHAIPAEVNPTVFVMCSPIAPIPVSGVRAVTLDDIRWQWCHIKAITLLANVLLRQEAVDRGAAEAILVRDGWVTEGAASNVFAVIDGVLTTPPKSSDLLPGITRDLVLELALENGVPAVEQRIRVDDLKSAAEIWLTSSTREILPVIELDGVRVGTAEPGPLWSRMQAIYQAYKERLRSA</sequence>
<dbReference type="Pfam" id="PF01063">
    <property type="entry name" value="Aminotran_4"/>
    <property type="match status" value="1"/>
</dbReference>
<organism evidence="13 14">
    <name type="scientific">Methylocaldum marinum</name>
    <dbReference type="NCBI Taxonomy" id="1432792"/>
    <lineage>
        <taxon>Bacteria</taxon>
        <taxon>Pseudomonadati</taxon>
        <taxon>Pseudomonadota</taxon>
        <taxon>Gammaproteobacteria</taxon>
        <taxon>Methylococcales</taxon>
        <taxon>Methylococcaceae</taxon>
        <taxon>Methylocaldum</taxon>
    </lineage>
</organism>
<evidence type="ECO:0000256" key="6">
    <source>
        <dbReference type="ARBA" id="ARBA00035676"/>
    </source>
</evidence>
<dbReference type="InterPro" id="IPR050571">
    <property type="entry name" value="Class-IV_PLP-Dep_Aminotrnsfr"/>
</dbReference>
<dbReference type="PROSITE" id="PS00770">
    <property type="entry name" value="AA_TRANSFER_CLASS_4"/>
    <property type="match status" value="1"/>
</dbReference>
<keyword evidence="14" id="KW-1185">Reference proteome</keyword>
<dbReference type="InterPro" id="IPR001544">
    <property type="entry name" value="Aminotrans_IV"/>
</dbReference>
<dbReference type="InterPro" id="IPR043131">
    <property type="entry name" value="BCAT-like_N"/>
</dbReference>
<gene>
    <name evidence="13" type="ORF">sS8_3327</name>
</gene>